<dbReference type="InterPro" id="IPR000719">
    <property type="entry name" value="Prot_kinase_dom"/>
</dbReference>
<evidence type="ECO:0000256" key="1">
    <source>
        <dbReference type="ARBA" id="ARBA00012513"/>
    </source>
</evidence>
<feature type="compositionally biased region" description="Low complexity" evidence="8">
    <location>
        <begin position="354"/>
        <end position="365"/>
    </location>
</feature>
<keyword evidence="4 7" id="KW-0547">Nucleotide-binding</keyword>
<dbReference type="PROSITE" id="PS00108">
    <property type="entry name" value="PROTEIN_KINASE_ST"/>
    <property type="match status" value="1"/>
</dbReference>
<keyword evidence="9" id="KW-0472">Membrane</keyword>
<dbReference type="InterPro" id="IPR011009">
    <property type="entry name" value="Kinase-like_dom_sf"/>
</dbReference>
<feature type="region of interest" description="Disordered" evidence="8">
    <location>
        <begin position="305"/>
        <end position="370"/>
    </location>
</feature>
<evidence type="ECO:0000313" key="11">
    <source>
        <dbReference type="EMBL" id="GAA2419261.1"/>
    </source>
</evidence>
<feature type="domain" description="Protein kinase" evidence="10">
    <location>
        <begin position="41"/>
        <end position="296"/>
    </location>
</feature>
<dbReference type="Pfam" id="PF00069">
    <property type="entry name" value="Pkinase"/>
    <property type="match status" value="1"/>
</dbReference>
<feature type="binding site" evidence="7">
    <location>
        <position position="70"/>
    </location>
    <ligand>
        <name>ATP</name>
        <dbReference type="ChEBI" id="CHEBI:30616"/>
    </ligand>
</feature>
<dbReference type="EC" id="2.7.11.1" evidence="1"/>
<dbReference type="CDD" id="cd14014">
    <property type="entry name" value="STKc_PknB_like"/>
    <property type="match status" value="1"/>
</dbReference>
<evidence type="ECO:0000256" key="4">
    <source>
        <dbReference type="ARBA" id="ARBA00022741"/>
    </source>
</evidence>
<dbReference type="InterPro" id="IPR008271">
    <property type="entry name" value="Ser/Thr_kinase_AS"/>
</dbReference>
<dbReference type="SMART" id="SM00220">
    <property type="entry name" value="S_TKc"/>
    <property type="match status" value="1"/>
</dbReference>
<dbReference type="Gene3D" id="3.30.200.20">
    <property type="entry name" value="Phosphorylase Kinase, domain 1"/>
    <property type="match status" value="1"/>
</dbReference>
<keyword evidence="5" id="KW-0418">Kinase</keyword>
<keyword evidence="3" id="KW-0808">Transferase</keyword>
<gene>
    <name evidence="11" type="ORF">GCM10010191_32870</name>
</gene>
<evidence type="ECO:0000259" key="10">
    <source>
        <dbReference type="PROSITE" id="PS50011"/>
    </source>
</evidence>
<dbReference type="Gene3D" id="1.10.510.10">
    <property type="entry name" value="Transferase(Phosphotransferase) domain 1"/>
    <property type="match status" value="1"/>
</dbReference>
<keyword evidence="12" id="KW-1185">Reference proteome</keyword>
<evidence type="ECO:0000256" key="5">
    <source>
        <dbReference type="ARBA" id="ARBA00022777"/>
    </source>
</evidence>
<dbReference type="EMBL" id="BAAARW010000012">
    <property type="protein sequence ID" value="GAA2419261.1"/>
    <property type="molecule type" value="Genomic_DNA"/>
</dbReference>
<dbReference type="InterPro" id="IPR017441">
    <property type="entry name" value="Protein_kinase_ATP_BS"/>
</dbReference>
<keyword evidence="6 7" id="KW-0067">ATP-binding</keyword>
<sequence>MNQSGYWGNPEGPFVRRTCVRDESAPAAERARTERLVAHRYRLLAELGRGGMGVVWRARDEVLDREVAVKEMLMPAGLAEVERSAMARRAVREARSAARLSHPGVVKVFDVVVEEARPWVVMELVRGRSLHQEIRLGGPLRPDRAARIGRQLLGALGAAHAVGILHRDVKPGNVLLDEATGRAVLTDFGIAVIEGEATLTQDGGVLGSPAYIAPERMRGGRALPESDLWALGATLYAAVEGRTPFHRDDPVAVFGAVLTAEPDPPGRAGPLRPVLDGLLQKDPARRMPAGVAEALLLVAGGDDPDPSWPVPGRPAGPAAAAYPVPPPPAPSAAPAPPAPAPVVVAPPRPEPDTGPDTGPRTGPPGAVSGRGPLLSAWRVGGVLFYVGMALVVAGALVAMVMFG</sequence>
<reference evidence="11 12" key="1">
    <citation type="journal article" date="2019" name="Int. J. Syst. Evol. Microbiol.">
        <title>The Global Catalogue of Microorganisms (GCM) 10K type strain sequencing project: providing services to taxonomists for standard genome sequencing and annotation.</title>
        <authorList>
            <consortium name="The Broad Institute Genomics Platform"/>
            <consortium name="The Broad Institute Genome Sequencing Center for Infectious Disease"/>
            <person name="Wu L."/>
            <person name="Ma J."/>
        </authorList>
    </citation>
    <scope>NUCLEOTIDE SEQUENCE [LARGE SCALE GENOMIC DNA]</scope>
    <source>
        <strain evidence="11 12">JCM 3325</strain>
    </source>
</reference>
<evidence type="ECO:0000256" key="8">
    <source>
        <dbReference type="SAM" id="MobiDB-lite"/>
    </source>
</evidence>
<evidence type="ECO:0000256" key="6">
    <source>
        <dbReference type="ARBA" id="ARBA00022840"/>
    </source>
</evidence>
<evidence type="ECO:0000256" key="7">
    <source>
        <dbReference type="PROSITE-ProRule" id="PRU10141"/>
    </source>
</evidence>
<evidence type="ECO:0000256" key="2">
    <source>
        <dbReference type="ARBA" id="ARBA00022527"/>
    </source>
</evidence>
<dbReference type="PROSITE" id="PS00107">
    <property type="entry name" value="PROTEIN_KINASE_ATP"/>
    <property type="match status" value="1"/>
</dbReference>
<keyword evidence="2" id="KW-0723">Serine/threonine-protein kinase</keyword>
<protein>
    <recommendedName>
        <fullName evidence="1">non-specific serine/threonine protein kinase</fullName>
        <ecNumber evidence="1">2.7.11.1</ecNumber>
    </recommendedName>
</protein>
<keyword evidence="9" id="KW-1133">Transmembrane helix</keyword>
<keyword evidence="9" id="KW-0812">Transmembrane</keyword>
<proteinExistence type="predicted"/>
<accession>A0ABN3J2D0</accession>
<evidence type="ECO:0000256" key="9">
    <source>
        <dbReference type="SAM" id="Phobius"/>
    </source>
</evidence>
<evidence type="ECO:0000313" key="12">
    <source>
        <dbReference type="Proteomes" id="UP001501231"/>
    </source>
</evidence>
<dbReference type="PROSITE" id="PS50011">
    <property type="entry name" value="PROTEIN_KINASE_DOM"/>
    <property type="match status" value="1"/>
</dbReference>
<feature type="transmembrane region" description="Helical" evidence="9">
    <location>
        <begin position="382"/>
        <end position="402"/>
    </location>
</feature>
<dbReference type="Proteomes" id="UP001501231">
    <property type="component" value="Unassembled WGS sequence"/>
</dbReference>
<dbReference type="SUPFAM" id="SSF56112">
    <property type="entry name" value="Protein kinase-like (PK-like)"/>
    <property type="match status" value="1"/>
</dbReference>
<evidence type="ECO:0000256" key="3">
    <source>
        <dbReference type="ARBA" id="ARBA00022679"/>
    </source>
</evidence>
<dbReference type="PANTHER" id="PTHR43289">
    <property type="entry name" value="MITOGEN-ACTIVATED PROTEIN KINASE KINASE KINASE 20-RELATED"/>
    <property type="match status" value="1"/>
</dbReference>
<dbReference type="PANTHER" id="PTHR43289:SF6">
    <property type="entry name" value="SERINE_THREONINE-PROTEIN KINASE NEKL-3"/>
    <property type="match status" value="1"/>
</dbReference>
<comment type="caution">
    <text evidence="11">The sequence shown here is derived from an EMBL/GenBank/DDBJ whole genome shotgun (WGS) entry which is preliminary data.</text>
</comment>
<feature type="compositionally biased region" description="Pro residues" evidence="8">
    <location>
        <begin position="323"/>
        <end position="348"/>
    </location>
</feature>
<organism evidence="11 12">
    <name type="scientific">Actinomadura vinacea</name>
    <dbReference type="NCBI Taxonomy" id="115336"/>
    <lineage>
        <taxon>Bacteria</taxon>
        <taxon>Bacillati</taxon>
        <taxon>Actinomycetota</taxon>
        <taxon>Actinomycetes</taxon>
        <taxon>Streptosporangiales</taxon>
        <taxon>Thermomonosporaceae</taxon>
        <taxon>Actinomadura</taxon>
    </lineage>
</organism>
<name>A0ABN3J2D0_9ACTN</name>